<dbReference type="SMART" id="SM00177">
    <property type="entry name" value="ARF"/>
    <property type="match status" value="1"/>
</dbReference>
<dbReference type="Pfam" id="PF00025">
    <property type="entry name" value="Arf"/>
    <property type="match status" value="1"/>
</dbReference>
<name>A0AAX4JC79_9MICR</name>
<dbReference type="PANTHER" id="PTHR45732:SF7">
    <property type="entry name" value="ADP-RIBOSYLATION FACTOR-LIKE PROTEIN 8"/>
    <property type="match status" value="1"/>
</dbReference>
<keyword evidence="2 3" id="KW-0342">GTP-binding</keyword>
<sequence>MSICSQTKQLLINYYQKLFVPKFRVCVLGLTNSAKSSTISSVFNISNYDNTKEINKVDYKTDNVIFHIYDIKGGRKQRRFWDYFYKRCDVLVYCVDLSASEEVWEESKFELKQLIHRNRRNMKNMLVLGTKNDKGRAMEIGEMIMKLDLTSIFEVEIACFSISTKDNTNISLVEPWLFEQYKIKGTQSAFQLF</sequence>
<dbReference type="EMBL" id="CP142730">
    <property type="protein sequence ID" value="WUR03532.1"/>
    <property type="molecule type" value="Genomic_DNA"/>
</dbReference>
<dbReference type="KEGG" id="vnx:VNE69_05123"/>
<reference evidence="5" key="1">
    <citation type="journal article" date="2024" name="BMC Genomics">
        <title>Functional annotation of a divergent genome using sequence and structure-based similarity.</title>
        <authorList>
            <person name="Svedberg D."/>
            <person name="Winiger R.R."/>
            <person name="Berg A."/>
            <person name="Sharma H."/>
            <person name="Tellgren-Roth C."/>
            <person name="Debrunner-Vossbrinck B.A."/>
            <person name="Vossbrinck C.R."/>
            <person name="Barandun J."/>
        </authorList>
    </citation>
    <scope>NUCLEOTIDE SEQUENCE</scope>
    <source>
        <strain evidence="5">Illinois isolate</strain>
    </source>
</reference>
<dbReference type="RefSeq" id="XP_065329677.1">
    <property type="nucleotide sequence ID" value="XM_065473605.1"/>
</dbReference>
<dbReference type="AlphaFoldDB" id="A0AAX4JC79"/>
<feature type="binding site" evidence="4">
    <location>
        <position position="36"/>
    </location>
    <ligand>
        <name>Mg(2+)</name>
        <dbReference type="ChEBI" id="CHEBI:18420"/>
    </ligand>
</feature>
<feature type="binding site" evidence="4">
    <location>
        <position position="51"/>
    </location>
    <ligand>
        <name>Mg(2+)</name>
        <dbReference type="ChEBI" id="CHEBI:18420"/>
    </ligand>
</feature>
<feature type="binding site" evidence="3">
    <location>
        <begin position="29"/>
        <end position="36"/>
    </location>
    <ligand>
        <name>GTP</name>
        <dbReference type="ChEBI" id="CHEBI:37565"/>
    </ligand>
</feature>
<keyword evidence="6" id="KW-1185">Reference proteome</keyword>
<dbReference type="GO" id="GO:0003924">
    <property type="term" value="F:GTPase activity"/>
    <property type="evidence" value="ECO:0007669"/>
    <property type="project" value="InterPro"/>
</dbReference>
<dbReference type="InterPro" id="IPR006689">
    <property type="entry name" value="Small_GTPase_ARF/SAR"/>
</dbReference>
<evidence type="ECO:0000256" key="2">
    <source>
        <dbReference type="ARBA" id="ARBA00023134"/>
    </source>
</evidence>
<feature type="binding site" evidence="3">
    <location>
        <position position="73"/>
    </location>
    <ligand>
        <name>GTP</name>
        <dbReference type="ChEBI" id="CHEBI:37565"/>
    </ligand>
</feature>
<keyword evidence="4" id="KW-0479">Metal-binding</keyword>
<proteinExistence type="predicted"/>
<dbReference type="GeneID" id="90541347"/>
<keyword evidence="4" id="KW-0460">Magnesium</keyword>
<dbReference type="PANTHER" id="PTHR45732">
    <property type="entry name" value="ADP-RIBOSYLATION FACTOR-LIKE PROTEIN 8"/>
    <property type="match status" value="1"/>
</dbReference>
<dbReference type="GO" id="GO:0005525">
    <property type="term" value="F:GTP binding"/>
    <property type="evidence" value="ECO:0007669"/>
    <property type="project" value="UniProtKB-KW"/>
</dbReference>
<dbReference type="GO" id="GO:0046872">
    <property type="term" value="F:metal ion binding"/>
    <property type="evidence" value="ECO:0007669"/>
    <property type="project" value="UniProtKB-KW"/>
</dbReference>
<accession>A0AAX4JC79</accession>
<evidence type="ECO:0000313" key="6">
    <source>
        <dbReference type="Proteomes" id="UP001334084"/>
    </source>
</evidence>
<evidence type="ECO:0000313" key="5">
    <source>
        <dbReference type="EMBL" id="WUR03532.1"/>
    </source>
</evidence>
<evidence type="ECO:0000256" key="3">
    <source>
        <dbReference type="PIRSR" id="PIRSR606689-1"/>
    </source>
</evidence>
<dbReference type="InterPro" id="IPR027417">
    <property type="entry name" value="P-loop_NTPase"/>
</dbReference>
<dbReference type="Proteomes" id="UP001334084">
    <property type="component" value="Chromosome 5"/>
</dbReference>
<evidence type="ECO:0000256" key="4">
    <source>
        <dbReference type="PIRSR" id="PIRSR606689-2"/>
    </source>
</evidence>
<gene>
    <name evidence="5" type="ORF">VNE69_05123</name>
</gene>
<dbReference type="SUPFAM" id="SSF52540">
    <property type="entry name" value="P-loop containing nucleoside triphosphate hydrolases"/>
    <property type="match status" value="1"/>
</dbReference>
<organism evidence="5 6">
    <name type="scientific">Vairimorpha necatrix</name>
    <dbReference type="NCBI Taxonomy" id="6039"/>
    <lineage>
        <taxon>Eukaryota</taxon>
        <taxon>Fungi</taxon>
        <taxon>Fungi incertae sedis</taxon>
        <taxon>Microsporidia</taxon>
        <taxon>Nosematidae</taxon>
        <taxon>Vairimorpha</taxon>
    </lineage>
</organism>
<evidence type="ECO:0000256" key="1">
    <source>
        <dbReference type="ARBA" id="ARBA00022741"/>
    </source>
</evidence>
<protein>
    <submittedName>
        <fullName evidence="5">ADP-ribosylation factor-like protein</fullName>
    </submittedName>
</protein>
<dbReference type="Gene3D" id="3.40.50.300">
    <property type="entry name" value="P-loop containing nucleotide triphosphate hydrolases"/>
    <property type="match status" value="1"/>
</dbReference>
<keyword evidence="1 3" id="KW-0547">Nucleotide-binding</keyword>